<evidence type="ECO:0000313" key="3">
    <source>
        <dbReference type="Proteomes" id="UP000829354"/>
    </source>
</evidence>
<gene>
    <name evidence="2" type="ORF">L5515_012022</name>
</gene>
<accession>A0AAE9JHS9</accession>
<dbReference type="EMBL" id="CP092623">
    <property type="protein sequence ID" value="UMM29896.1"/>
    <property type="molecule type" value="Genomic_DNA"/>
</dbReference>
<keyword evidence="1" id="KW-0812">Transmembrane</keyword>
<protein>
    <submittedName>
        <fullName evidence="2">Uncharacterized protein</fullName>
    </submittedName>
</protein>
<evidence type="ECO:0000313" key="2">
    <source>
        <dbReference type="EMBL" id="UMM29896.1"/>
    </source>
</evidence>
<sequence>MEKISNLQKEIDKNKQLDEQWNAREEVYGEPSGGLGRSENVICTKQEQEKVMEKGNKKEATMTAEEVKLISEVLHTVAAAIYVALVFMALRHLRERRRRAAQEVTPIPGTVSCGNKK</sequence>
<feature type="transmembrane region" description="Helical" evidence="1">
    <location>
        <begin position="73"/>
        <end position="90"/>
    </location>
</feature>
<name>A0AAE9JHS9_CAEBR</name>
<proteinExistence type="predicted"/>
<evidence type="ECO:0000256" key="1">
    <source>
        <dbReference type="SAM" id="Phobius"/>
    </source>
</evidence>
<reference evidence="2 3" key="1">
    <citation type="submission" date="2022-04" db="EMBL/GenBank/DDBJ databases">
        <title>Chromosome-level reference genomes for two strains of Caenorhabditis briggsae: an improved platform for comparative genomics.</title>
        <authorList>
            <person name="Stevens L."/>
            <person name="Andersen E."/>
        </authorList>
    </citation>
    <scope>NUCLEOTIDE SEQUENCE [LARGE SCALE GENOMIC DNA]</scope>
    <source>
        <strain evidence="2">VX34</strain>
        <tissue evidence="2">Whole-organism</tissue>
    </source>
</reference>
<keyword evidence="1" id="KW-1133">Transmembrane helix</keyword>
<keyword evidence="1" id="KW-0472">Membrane</keyword>
<dbReference type="Proteomes" id="UP000829354">
    <property type="component" value="Chromosome IV"/>
</dbReference>
<keyword evidence="3" id="KW-1185">Reference proteome</keyword>
<organism evidence="2 3">
    <name type="scientific">Caenorhabditis briggsae</name>
    <dbReference type="NCBI Taxonomy" id="6238"/>
    <lineage>
        <taxon>Eukaryota</taxon>
        <taxon>Metazoa</taxon>
        <taxon>Ecdysozoa</taxon>
        <taxon>Nematoda</taxon>
        <taxon>Chromadorea</taxon>
        <taxon>Rhabditida</taxon>
        <taxon>Rhabditina</taxon>
        <taxon>Rhabditomorpha</taxon>
        <taxon>Rhabditoidea</taxon>
        <taxon>Rhabditidae</taxon>
        <taxon>Peloderinae</taxon>
        <taxon>Caenorhabditis</taxon>
    </lineage>
</organism>
<dbReference type="AlphaFoldDB" id="A0AAE9JHS9"/>